<dbReference type="InterPro" id="IPR000719">
    <property type="entry name" value="Prot_kinase_dom"/>
</dbReference>
<dbReference type="InterPro" id="IPR000959">
    <property type="entry name" value="POLO_box_dom"/>
</dbReference>
<sequence length="748" mass="83992">MASIPDAPKHTTVRPPIPVRKERPPSPPPSIYDSKAQAYYSVGGLLGEGGFARCYEVIDEQGNRFAAKVVHKPSLKSQKQRQKLVSEISIHKSLSHPCIVKFICVFEDDVNVYMILEICENKTFVDMIKKRKRLTDPEIRYYMYQLLDSIRYMHRHGVIHRDIKLGNLFLADRMQLKIGDFGLAAVIKHDGERKKTICGTPNYIAPEVLFNKEGHSFEVDIWSLGIVMRIRENNLEFPPSISISNDVRTIIKSLLNSNPEQRPSIDDVLEHPFFSAQPIMTEIPVSALFTPPVFDMTPQITSIDMATGSGLPVRGSLRAEADRRHPPSADIHLLRSEERLATTTSGLESSAASPNEIRYGEPARAFGAVRQAPYIPTISKNIPSSPSDPTLANAKSPVKSTGVAHLQTRSPIAQSQARAPQSSSHFQSIPSSPQRPVLEAPTKRSPSSTLQTQLVTEKASHTVHQSTDYAEKSSRSAGSSSSSTTPLSKSSPFRDASVKSSTALEELLQILTDGLANRENQNPRDMDRLASDVAQLEVEELSLGHPDMFITKWIDYSNKYGLGYQLRDGSVGVYFNDSTSIILASDSFHFEYLYSNRSSEKMVMHRDSWNQDSFPPDLNKKVTLLRHFKGYMQENLYRACSTNLENQPKIGSLDYLTKYLRTKNGVFFRLSNHTLQLNLFDHTKLIISGRGKIITYIDTNREMHTHTLDWFLSHGSSEVIERIAYVRGVIYQMLVKKSKRAVVSGKEQ</sequence>
<dbReference type="PROSITE" id="PS00107">
    <property type="entry name" value="PROTEIN_KINASE_ATP"/>
    <property type="match status" value="1"/>
</dbReference>
<dbReference type="PROSITE" id="PS50078">
    <property type="entry name" value="POLO_BOX"/>
    <property type="match status" value="2"/>
</dbReference>
<feature type="binding site" evidence="7">
    <location>
        <position position="68"/>
    </location>
    <ligand>
        <name>ATP</name>
        <dbReference type="ChEBI" id="CHEBI:30616"/>
    </ligand>
</feature>
<keyword evidence="13" id="KW-1185">Reference proteome</keyword>
<dbReference type="SMART" id="SM00220">
    <property type="entry name" value="S_TKc"/>
    <property type="match status" value="1"/>
</dbReference>
<keyword evidence="4 7" id="KW-0547">Nucleotide-binding</keyword>
<dbReference type="InterPro" id="IPR008271">
    <property type="entry name" value="Ser/Thr_kinase_AS"/>
</dbReference>
<dbReference type="SUPFAM" id="SSF56112">
    <property type="entry name" value="Protein kinase-like (PK-like)"/>
    <property type="match status" value="1"/>
</dbReference>
<feature type="domain" description="POLO box" evidence="11">
    <location>
        <begin position="549"/>
        <end position="634"/>
    </location>
</feature>
<evidence type="ECO:0000256" key="3">
    <source>
        <dbReference type="ARBA" id="ARBA00022737"/>
    </source>
</evidence>
<reference evidence="12 13" key="1">
    <citation type="submission" date="2021-02" db="EMBL/GenBank/DDBJ databases">
        <title>Variation within the Batrachochytrium salamandrivorans European outbreak.</title>
        <authorList>
            <person name="Kelly M."/>
            <person name="Pasmans F."/>
            <person name="Shea T.P."/>
            <person name="Munoz J.F."/>
            <person name="Carranza S."/>
            <person name="Cuomo C.A."/>
            <person name="Martel A."/>
        </authorList>
    </citation>
    <scope>NUCLEOTIDE SEQUENCE [LARGE SCALE GENOMIC DNA]</scope>
    <source>
        <strain evidence="12 13">AMFP18/2</strain>
    </source>
</reference>
<proteinExistence type="inferred from homology"/>
<comment type="caution">
    <text evidence="12">The sequence shown here is derived from an EMBL/GenBank/DDBJ whole genome shotgun (WGS) entry which is preliminary data.</text>
</comment>
<evidence type="ECO:0000313" key="12">
    <source>
        <dbReference type="EMBL" id="KAH6588624.1"/>
    </source>
</evidence>
<dbReference type="SUPFAM" id="SSF82615">
    <property type="entry name" value="Polo-box domain"/>
    <property type="match status" value="2"/>
</dbReference>
<keyword evidence="5 8" id="KW-0418">Kinase</keyword>
<dbReference type="InterPro" id="IPR033695">
    <property type="entry name" value="POLO_box_2"/>
</dbReference>
<keyword evidence="1 8" id="KW-0723">Serine/threonine-protein kinase</keyword>
<keyword evidence="6 7" id="KW-0067">ATP-binding</keyword>
<feature type="domain" description="POLO box" evidence="11">
    <location>
        <begin position="655"/>
        <end position="739"/>
    </location>
</feature>
<feature type="compositionally biased region" description="Low complexity" evidence="9">
    <location>
        <begin position="475"/>
        <end position="491"/>
    </location>
</feature>
<dbReference type="EC" id="2.7.11.21" evidence="8"/>
<dbReference type="PANTHER" id="PTHR24345">
    <property type="entry name" value="SERINE/THREONINE-PROTEIN KINASE PLK"/>
    <property type="match status" value="1"/>
</dbReference>
<feature type="region of interest" description="Disordered" evidence="9">
    <location>
        <begin position="379"/>
        <end position="495"/>
    </location>
</feature>
<dbReference type="CDD" id="cd14099">
    <property type="entry name" value="STKc_PLK"/>
    <property type="match status" value="1"/>
</dbReference>
<dbReference type="Gene3D" id="3.30.200.20">
    <property type="entry name" value="Phosphorylase Kinase, domain 1"/>
    <property type="match status" value="1"/>
</dbReference>
<evidence type="ECO:0000256" key="8">
    <source>
        <dbReference type="RuleBase" id="RU361162"/>
    </source>
</evidence>
<evidence type="ECO:0000256" key="6">
    <source>
        <dbReference type="ARBA" id="ARBA00022840"/>
    </source>
</evidence>
<dbReference type="CDD" id="cd13118">
    <property type="entry name" value="POLO_box_1"/>
    <property type="match status" value="1"/>
</dbReference>
<evidence type="ECO:0000256" key="4">
    <source>
        <dbReference type="ARBA" id="ARBA00022741"/>
    </source>
</evidence>
<keyword evidence="2 8" id="KW-0808">Transferase</keyword>
<dbReference type="PANTHER" id="PTHR24345:SF0">
    <property type="entry name" value="CELL CYCLE SERINE_THREONINE-PROTEIN KINASE CDC5_MSD2"/>
    <property type="match status" value="1"/>
</dbReference>
<accession>A0ABQ8EY00</accession>
<comment type="similarity">
    <text evidence="8">Belongs to the protein kinase superfamily. Ser/Thr protein kinase family. CDC5/Polo subfamily.</text>
</comment>
<dbReference type="PROSITE" id="PS00108">
    <property type="entry name" value="PROTEIN_KINASE_ST"/>
    <property type="match status" value="1"/>
</dbReference>
<evidence type="ECO:0000256" key="5">
    <source>
        <dbReference type="ARBA" id="ARBA00022777"/>
    </source>
</evidence>
<feature type="compositionally biased region" description="Low complexity" evidence="9">
    <location>
        <begin position="410"/>
        <end position="434"/>
    </location>
</feature>
<evidence type="ECO:0000256" key="2">
    <source>
        <dbReference type="ARBA" id="ARBA00022679"/>
    </source>
</evidence>
<dbReference type="Gene3D" id="1.10.510.10">
    <property type="entry name" value="Transferase(Phosphotransferase) domain 1"/>
    <property type="match status" value="1"/>
</dbReference>
<dbReference type="CDD" id="cd13117">
    <property type="entry name" value="POLO_box_2"/>
    <property type="match status" value="1"/>
</dbReference>
<comment type="catalytic activity">
    <reaction evidence="8">
        <text>L-threonyl-[protein] + ATP = O-phospho-L-threonyl-[protein] + ADP + H(+)</text>
        <dbReference type="Rhea" id="RHEA:46608"/>
        <dbReference type="Rhea" id="RHEA-COMP:11060"/>
        <dbReference type="Rhea" id="RHEA-COMP:11605"/>
        <dbReference type="ChEBI" id="CHEBI:15378"/>
        <dbReference type="ChEBI" id="CHEBI:30013"/>
        <dbReference type="ChEBI" id="CHEBI:30616"/>
        <dbReference type="ChEBI" id="CHEBI:61977"/>
        <dbReference type="ChEBI" id="CHEBI:456216"/>
        <dbReference type="EC" id="2.7.11.21"/>
    </reaction>
</comment>
<feature type="region of interest" description="Disordered" evidence="9">
    <location>
        <begin position="1"/>
        <end position="30"/>
    </location>
</feature>
<dbReference type="InterPro" id="IPR033701">
    <property type="entry name" value="POLO_box_1"/>
</dbReference>
<feature type="compositionally biased region" description="Polar residues" evidence="9">
    <location>
        <begin position="444"/>
        <end position="455"/>
    </location>
</feature>
<dbReference type="EMBL" id="JAFCIX010000496">
    <property type="protein sequence ID" value="KAH6588624.1"/>
    <property type="molecule type" value="Genomic_DNA"/>
</dbReference>
<feature type="compositionally biased region" description="Polar residues" evidence="9">
    <location>
        <begin position="379"/>
        <end position="390"/>
    </location>
</feature>
<dbReference type="Pfam" id="PF00069">
    <property type="entry name" value="Pkinase"/>
    <property type="match status" value="1"/>
</dbReference>
<name>A0ABQ8EY00_9FUNG</name>
<dbReference type="InterPro" id="IPR036947">
    <property type="entry name" value="POLO_box_dom_sf"/>
</dbReference>
<evidence type="ECO:0000259" key="11">
    <source>
        <dbReference type="PROSITE" id="PS50078"/>
    </source>
</evidence>
<gene>
    <name evidence="12" type="ORF">BASA50_010585</name>
</gene>
<evidence type="ECO:0000256" key="9">
    <source>
        <dbReference type="SAM" id="MobiDB-lite"/>
    </source>
</evidence>
<dbReference type="InterPro" id="IPR011009">
    <property type="entry name" value="Kinase-like_dom_sf"/>
</dbReference>
<evidence type="ECO:0000256" key="1">
    <source>
        <dbReference type="ARBA" id="ARBA00022527"/>
    </source>
</evidence>
<protein>
    <recommendedName>
        <fullName evidence="8">Serine/threonine-protein kinase</fullName>
        <ecNumber evidence="8">2.7.11.21</ecNumber>
    </recommendedName>
</protein>
<evidence type="ECO:0000256" key="7">
    <source>
        <dbReference type="PROSITE-ProRule" id="PRU10141"/>
    </source>
</evidence>
<dbReference type="InterPro" id="IPR017441">
    <property type="entry name" value="Protein_kinase_ATP_BS"/>
</dbReference>
<evidence type="ECO:0000259" key="10">
    <source>
        <dbReference type="PROSITE" id="PS50011"/>
    </source>
</evidence>
<feature type="domain" description="Protein kinase" evidence="10">
    <location>
        <begin position="40"/>
        <end position="274"/>
    </location>
</feature>
<organism evidence="12 13">
    <name type="scientific">Batrachochytrium salamandrivorans</name>
    <dbReference type="NCBI Taxonomy" id="1357716"/>
    <lineage>
        <taxon>Eukaryota</taxon>
        <taxon>Fungi</taxon>
        <taxon>Fungi incertae sedis</taxon>
        <taxon>Chytridiomycota</taxon>
        <taxon>Chytridiomycota incertae sedis</taxon>
        <taxon>Chytridiomycetes</taxon>
        <taxon>Rhizophydiales</taxon>
        <taxon>Rhizophydiales incertae sedis</taxon>
        <taxon>Batrachochytrium</taxon>
    </lineage>
</organism>
<dbReference type="Proteomes" id="UP001648503">
    <property type="component" value="Unassembled WGS sequence"/>
</dbReference>
<dbReference type="Gene3D" id="3.30.1120.30">
    <property type="entry name" value="POLO box domain"/>
    <property type="match status" value="2"/>
</dbReference>
<evidence type="ECO:0000313" key="13">
    <source>
        <dbReference type="Proteomes" id="UP001648503"/>
    </source>
</evidence>
<keyword evidence="3" id="KW-0677">Repeat</keyword>
<dbReference type="Pfam" id="PF00659">
    <property type="entry name" value="POLO_box"/>
    <property type="match status" value="2"/>
</dbReference>
<dbReference type="PROSITE" id="PS50011">
    <property type="entry name" value="PROTEIN_KINASE_DOM"/>
    <property type="match status" value="1"/>
</dbReference>